<dbReference type="RefSeq" id="WP_011414741.1">
    <property type="nucleotide sequence ID" value="NC_007722.1"/>
</dbReference>
<gene>
    <name evidence="1" type="ordered locus">ELI_09095</name>
</gene>
<evidence type="ECO:0000313" key="1">
    <source>
        <dbReference type="EMBL" id="ABC63911.1"/>
    </source>
</evidence>
<dbReference type="KEGG" id="eli:ELI_09095"/>
<organism evidence="1 2">
    <name type="scientific">Erythrobacter litoralis (strain HTCC2594)</name>
    <dbReference type="NCBI Taxonomy" id="314225"/>
    <lineage>
        <taxon>Bacteria</taxon>
        <taxon>Pseudomonadati</taxon>
        <taxon>Pseudomonadota</taxon>
        <taxon>Alphaproteobacteria</taxon>
        <taxon>Sphingomonadales</taxon>
        <taxon>Erythrobacteraceae</taxon>
        <taxon>Erythrobacter/Porphyrobacter group</taxon>
        <taxon>Erythrobacter</taxon>
    </lineage>
</organism>
<accession>Q2N8T0</accession>
<evidence type="ECO:0000313" key="2">
    <source>
        <dbReference type="Proteomes" id="UP000008808"/>
    </source>
</evidence>
<dbReference type="OrthoDB" id="7491517at2"/>
<dbReference type="HOGENOM" id="CLU_911349_0_0_5"/>
<dbReference type="AlphaFoldDB" id="Q2N8T0"/>
<sequence>MGTRLNPLTIWRLDLREEGRVLRLRSFARGRSLLAVEFFEKDDRACFDAMLGWMQGGAPPAHPADPATIARWLASGLLVTEAEWSPLHEQATPELGDGMKLAARLMPSLAPLVEAEPICDLSWPESLAELRHQAFVEVPPILQSENLNLVRDWYGLLHDDEWSRFEQGREGRRGIHGDPVGVAIMRELCPRISELFEQDLQPSYAFAVQYHGGNDLPPHTDREQCEITVSLLIEHFSDEPREPAAWPIILHPGTTGELRIEQPVAGGVAFKGREMEHARLPLPAGETARYLFLHYVDADFAGPLD</sequence>
<proteinExistence type="predicted"/>
<reference evidence="2" key="1">
    <citation type="journal article" date="2009" name="J. Bacteriol.">
        <title>Complete genome sequence of Erythrobacter litoralis HTCC2594.</title>
        <authorList>
            <person name="Oh H.M."/>
            <person name="Giovannoni S.J."/>
            <person name="Ferriera S."/>
            <person name="Johnson J."/>
            <person name="Cho J.C."/>
        </authorList>
    </citation>
    <scope>NUCLEOTIDE SEQUENCE [LARGE SCALE GENOMIC DNA]</scope>
    <source>
        <strain evidence="2">HTCC2594</strain>
    </source>
</reference>
<dbReference type="STRING" id="314225.ELI_09095"/>
<protein>
    <submittedName>
        <fullName evidence="1">Uncharacterized protein</fullName>
    </submittedName>
</protein>
<name>Q2N8T0_ERYLH</name>
<keyword evidence="2" id="KW-1185">Reference proteome</keyword>
<dbReference type="Proteomes" id="UP000008808">
    <property type="component" value="Chromosome"/>
</dbReference>
<dbReference type="EMBL" id="CP000157">
    <property type="protein sequence ID" value="ABC63911.1"/>
    <property type="molecule type" value="Genomic_DNA"/>
</dbReference>